<dbReference type="Pfam" id="PF01370">
    <property type="entry name" value="Epimerase"/>
    <property type="match status" value="1"/>
</dbReference>
<dbReference type="InterPro" id="IPR018289">
    <property type="entry name" value="MULE_transposase_dom"/>
</dbReference>
<evidence type="ECO:0000259" key="4">
    <source>
        <dbReference type="Pfam" id="PF10551"/>
    </source>
</evidence>
<feature type="compositionally biased region" description="Polar residues" evidence="2">
    <location>
        <begin position="1"/>
        <end position="16"/>
    </location>
</feature>
<comment type="caution">
    <text evidence="5">The sequence shown here is derived from an EMBL/GenBank/DDBJ whole genome shotgun (WGS) entry which is preliminary data.</text>
</comment>
<dbReference type="SUPFAM" id="SSF51735">
    <property type="entry name" value="NAD(P)-binding Rossmann-fold domains"/>
    <property type="match status" value="1"/>
</dbReference>
<evidence type="ECO:0000256" key="2">
    <source>
        <dbReference type="SAM" id="MobiDB-lite"/>
    </source>
</evidence>
<reference evidence="5" key="1">
    <citation type="submission" date="2021-02" db="EMBL/GenBank/DDBJ databases">
        <authorList>
            <person name="Nowell W R."/>
        </authorList>
    </citation>
    <scope>NUCLEOTIDE SEQUENCE</scope>
</reference>
<evidence type="ECO:0000259" key="3">
    <source>
        <dbReference type="Pfam" id="PF01370"/>
    </source>
</evidence>
<dbReference type="EMBL" id="CAJNXB010000703">
    <property type="protein sequence ID" value="CAF3087009.1"/>
    <property type="molecule type" value="Genomic_DNA"/>
</dbReference>
<evidence type="ECO:0000313" key="5">
    <source>
        <dbReference type="EMBL" id="CAF3087009.1"/>
    </source>
</evidence>
<accession>A0A817N1J3</accession>
<dbReference type="Gene3D" id="3.40.50.720">
    <property type="entry name" value="NAD(P)-binding Rossmann-like Domain"/>
    <property type="match status" value="1"/>
</dbReference>
<evidence type="ECO:0000256" key="1">
    <source>
        <dbReference type="ARBA" id="ARBA00007637"/>
    </source>
</evidence>
<gene>
    <name evidence="5" type="ORF">TIS948_LOCUS6086</name>
</gene>
<protein>
    <submittedName>
        <fullName evidence="5">Uncharacterized protein</fullName>
    </submittedName>
</protein>
<dbReference type="PANTHER" id="PTHR43000">
    <property type="entry name" value="DTDP-D-GLUCOSE 4,6-DEHYDRATASE-RELATED"/>
    <property type="match status" value="1"/>
</dbReference>
<proteinExistence type="inferred from homology"/>
<feature type="domain" description="MULE transposase" evidence="4">
    <location>
        <begin position="130"/>
        <end position="219"/>
    </location>
</feature>
<dbReference type="Pfam" id="PF10551">
    <property type="entry name" value="MULE"/>
    <property type="match status" value="1"/>
</dbReference>
<dbReference type="AlphaFoldDB" id="A0A817N1J3"/>
<feature type="region of interest" description="Disordered" evidence="2">
    <location>
        <begin position="1"/>
        <end position="25"/>
    </location>
</feature>
<evidence type="ECO:0000313" key="6">
    <source>
        <dbReference type="Proteomes" id="UP000663825"/>
    </source>
</evidence>
<dbReference type="InterPro" id="IPR036291">
    <property type="entry name" value="NAD(P)-bd_dom_sf"/>
</dbReference>
<organism evidence="5 6">
    <name type="scientific">Rotaria socialis</name>
    <dbReference type="NCBI Taxonomy" id="392032"/>
    <lineage>
        <taxon>Eukaryota</taxon>
        <taxon>Metazoa</taxon>
        <taxon>Spiralia</taxon>
        <taxon>Gnathifera</taxon>
        <taxon>Rotifera</taxon>
        <taxon>Eurotatoria</taxon>
        <taxon>Bdelloidea</taxon>
        <taxon>Philodinida</taxon>
        <taxon>Philodinidae</taxon>
        <taxon>Rotaria</taxon>
    </lineage>
</organism>
<sequence length="644" mass="73876">RCHTNPSMDSFLSQPTDHNHAPNPERIPVIELNNKIKARAVISEESASTILHSSLRTFPLSAASELPRTEMLMQTIRRQRQTPITTSTDQLSGDLRKTYRGEEFLLHEEEHMIIFTTKSNLTALKQSKHWFADGTFKVCPNDFYQLFTLHALMTSAIIPLVYGLLIGKSSNDYSGFFKKVLDQDDFRPETILSDFESGTIKTIKEMLPNTTHKGCLFHFGQCVWRQVQSKGVSTKYQEDENFRLNVKMLIGLAFFPLSDVITGFDLVAGEFNDDDADDLLDYFERTWIGEPKRRGVGRKKPQFDIPLWNFYDRVMANLTRPNNSVEGWHNAYANRVTVAHPTMQKLAEKIRCEQSKMVKKILITGASGLVAGILINHLSKNPNYVIYGMDKHVGLSMRYTLENTPIAEGQQPILPTKEKFYVCDITDGYQISQIIQDNQINIIIHLASLLETESIEKINHINCQGTEILFDAAIRQEHVEMIIYASSVMTVFGYLESEPYSSLAKNIQPKQPLKKITIKDIPIPSHFNPSFEAYCNSKIFCEELSKKHSSGATTNVKFICARLGWINTTDDINCDLYDWSDKSIWCSHRDLCQFIDRVLENQYILRKFEIYFVSSNNDYCWVDMDNSREDLNFVPQDGAKWKNT</sequence>
<dbReference type="InterPro" id="IPR001509">
    <property type="entry name" value="Epimerase_deHydtase"/>
</dbReference>
<comment type="similarity">
    <text evidence="1">Belongs to the NAD(P)-dependent epimerase/dehydratase family.</text>
</comment>
<feature type="domain" description="NAD-dependent epimerase/dehydratase" evidence="3">
    <location>
        <begin position="361"/>
        <end position="504"/>
    </location>
</feature>
<dbReference type="Proteomes" id="UP000663825">
    <property type="component" value="Unassembled WGS sequence"/>
</dbReference>
<name>A0A817N1J3_9BILA</name>
<dbReference type="OrthoDB" id="10013994at2759"/>
<feature type="non-terminal residue" evidence="5">
    <location>
        <position position="1"/>
    </location>
</feature>